<dbReference type="EMBL" id="JBAWTH010000005">
    <property type="protein sequence ID" value="KAL2291850.1"/>
    <property type="molecule type" value="Genomic_DNA"/>
</dbReference>
<dbReference type="InterPro" id="IPR007219">
    <property type="entry name" value="XnlR_reg_dom"/>
</dbReference>
<reference evidence="10 11" key="1">
    <citation type="submission" date="2024-03" db="EMBL/GenBank/DDBJ databases">
        <title>A high-quality draft genome sequence of Diaporthe vaccinii, a causative agent of upright dieback and viscid rot disease in cranberry plants.</title>
        <authorList>
            <person name="Sarrasin M."/>
            <person name="Lang B.F."/>
            <person name="Burger G."/>
        </authorList>
    </citation>
    <scope>NUCLEOTIDE SEQUENCE [LARGE SCALE GENOMIC DNA]</scope>
    <source>
        <strain evidence="10 11">IS7</strain>
    </source>
</reference>
<gene>
    <name evidence="10" type="ORF">FJTKL_12025</name>
</gene>
<evidence type="ECO:0000313" key="10">
    <source>
        <dbReference type="EMBL" id="KAL2291849.1"/>
    </source>
</evidence>
<evidence type="ECO:0000256" key="2">
    <source>
        <dbReference type="ARBA" id="ARBA00022723"/>
    </source>
</evidence>
<dbReference type="SMART" id="SM00066">
    <property type="entry name" value="GAL4"/>
    <property type="match status" value="1"/>
</dbReference>
<name>A0ABR4FB16_9PEZI</name>
<accession>A0ABR4FB16</accession>
<dbReference type="PANTHER" id="PTHR31313:SF79">
    <property type="entry name" value="C6 FINGER DOMAIN-CONTAINING PROTEIN"/>
    <property type="match status" value="1"/>
</dbReference>
<evidence type="ECO:0000259" key="9">
    <source>
        <dbReference type="PROSITE" id="PS50048"/>
    </source>
</evidence>
<proteinExistence type="predicted"/>
<feature type="compositionally biased region" description="Polar residues" evidence="8">
    <location>
        <begin position="704"/>
        <end position="721"/>
    </location>
</feature>
<evidence type="ECO:0000256" key="5">
    <source>
        <dbReference type="ARBA" id="ARBA00023125"/>
    </source>
</evidence>
<evidence type="ECO:0000256" key="8">
    <source>
        <dbReference type="SAM" id="MobiDB-lite"/>
    </source>
</evidence>
<evidence type="ECO:0000313" key="11">
    <source>
        <dbReference type="Proteomes" id="UP001600888"/>
    </source>
</evidence>
<evidence type="ECO:0000256" key="6">
    <source>
        <dbReference type="ARBA" id="ARBA00023163"/>
    </source>
</evidence>
<dbReference type="SUPFAM" id="SSF57701">
    <property type="entry name" value="Zn2/Cys6 DNA-binding domain"/>
    <property type="match status" value="1"/>
</dbReference>
<dbReference type="CDD" id="cd12148">
    <property type="entry name" value="fungal_TF_MHR"/>
    <property type="match status" value="1"/>
</dbReference>
<dbReference type="Pfam" id="PF00172">
    <property type="entry name" value="Zn_clus"/>
    <property type="match status" value="1"/>
</dbReference>
<dbReference type="SMART" id="SM00906">
    <property type="entry name" value="Fungal_trans"/>
    <property type="match status" value="1"/>
</dbReference>
<feature type="region of interest" description="Disordered" evidence="8">
    <location>
        <begin position="696"/>
        <end position="780"/>
    </location>
</feature>
<comment type="caution">
    <text evidence="10">The sequence shown here is derived from an EMBL/GenBank/DDBJ whole genome shotgun (WGS) entry which is preliminary data.</text>
</comment>
<feature type="compositionally biased region" description="Polar residues" evidence="8">
    <location>
        <begin position="12"/>
        <end position="22"/>
    </location>
</feature>
<keyword evidence="5" id="KW-0238">DNA-binding</keyword>
<evidence type="ECO:0000256" key="3">
    <source>
        <dbReference type="ARBA" id="ARBA00022833"/>
    </source>
</evidence>
<dbReference type="Proteomes" id="UP001600888">
    <property type="component" value="Unassembled WGS sequence"/>
</dbReference>
<feature type="compositionally biased region" description="Low complexity" evidence="8">
    <location>
        <begin position="753"/>
        <end position="769"/>
    </location>
</feature>
<evidence type="ECO:0000256" key="1">
    <source>
        <dbReference type="ARBA" id="ARBA00004123"/>
    </source>
</evidence>
<keyword evidence="7" id="KW-0539">Nucleus</keyword>
<evidence type="ECO:0000256" key="7">
    <source>
        <dbReference type="ARBA" id="ARBA00023242"/>
    </source>
</evidence>
<protein>
    <recommendedName>
        <fullName evidence="9">Zn(2)-C6 fungal-type domain-containing protein</fullName>
    </recommendedName>
</protein>
<dbReference type="Gene3D" id="4.10.240.10">
    <property type="entry name" value="Zn(2)-C6 fungal-type DNA-binding domain"/>
    <property type="match status" value="1"/>
</dbReference>
<dbReference type="PANTHER" id="PTHR31313">
    <property type="entry name" value="TY1 ENHANCER ACTIVATOR"/>
    <property type="match status" value="1"/>
</dbReference>
<dbReference type="InterPro" id="IPR001138">
    <property type="entry name" value="Zn2Cys6_DnaBD"/>
</dbReference>
<keyword evidence="6" id="KW-0804">Transcription</keyword>
<sequence>MSGDPSARRLLPQSSQMTNFSFAPQPYQPRETQKNYVFVDEHNRHKRLKVMRACEGCRRRKIKCDAATTNTWPCSACIRLKLHCVRPNGYDGAAESQVFEPTRPEYETLGVQDFRQHMPMHPPHLMPGAANPSPMSSSMYAPNRGSYSEQSGLYQPMQYQDHSPQHGMHYTTVPAPVGVVDHSYAQAQSQQAQQTTIFPTPPMQQATRPESPPEVYNQDQYGQQDLSELLGTLKLNDAGTAPYLSHRLRLKGLADEEPLLPEDEDYKTSLPPLVSGPGLKVRIPPELMPDEETALHYFDLFFSNIHPYVPVLDRSAFYRQWQTNRDSISPLVLEAVFALAGRIADEPGEGQQWLALATRHADSFMDTPRLSTIQALLLILKAREAAPRRGYFYRSWMSIVQCVQMGKELGLDEHFEDHKAGRSCDSSAADCALKSRIWQTVFVGETMIGSAQGRTDLSVDLDSVDFGLPRPLAGGDDQDYQVARNFAYMARVVRNIARMNRVYSRIHKHKDWGCDPEFVQLNPNATAWLDELPADLSVNYPPDGSAPWLSSAFIGNLHSYYHLSIILLHRPQLTHLEPTSMDGQWKHHMLLCYNAAKTICRLQEATLQSFGLHGLQCMQRGINFSLYCIMSCIVLHLVALTSPDPDLNSDAREYFTRHMRVLEKVMHAWPMPDVQKQIDSIREAFSADTRKPFVLKPSFPYGSPHSTTRQTPPRLNPNNYRPSIPRGSMDHHQQTIDTQGAVQHSQLPMISGSQASSSQAPPMQSSMPMTSDGGSGWNPSRIFDQWNNSFGATEIPSIQDIQHVHATVPSVAAAAAASQISPHQQYSSAPVQTFVTPAMWQDSVASVYEGGLKRGWDYDASGLPLTKRR</sequence>
<dbReference type="InterPro" id="IPR036864">
    <property type="entry name" value="Zn2-C6_fun-type_DNA-bd_sf"/>
</dbReference>
<dbReference type="InterPro" id="IPR051615">
    <property type="entry name" value="Transcr_Regulatory_Elem"/>
</dbReference>
<dbReference type="EMBL" id="JBAWTH010000005">
    <property type="protein sequence ID" value="KAL2291849.1"/>
    <property type="molecule type" value="Genomic_DNA"/>
</dbReference>
<dbReference type="PROSITE" id="PS00463">
    <property type="entry name" value="ZN2_CY6_FUNGAL_1"/>
    <property type="match status" value="1"/>
</dbReference>
<comment type="subcellular location">
    <subcellularLocation>
        <location evidence="1">Nucleus</location>
    </subcellularLocation>
</comment>
<feature type="compositionally biased region" description="Polar residues" evidence="8">
    <location>
        <begin position="735"/>
        <end position="752"/>
    </location>
</feature>
<dbReference type="CDD" id="cd00067">
    <property type="entry name" value="GAL4"/>
    <property type="match status" value="1"/>
</dbReference>
<dbReference type="Pfam" id="PF04082">
    <property type="entry name" value="Fungal_trans"/>
    <property type="match status" value="1"/>
</dbReference>
<feature type="domain" description="Zn(2)-C6 fungal-type" evidence="9">
    <location>
        <begin position="53"/>
        <end position="86"/>
    </location>
</feature>
<keyword evidence="2" id="KW-0479">Metal-binding</keyword>
<feature type="region of interest" description="Disordered" evidence="8">
    <location>
        <begin position="1"/>
        <end position="27"/>
    </location>
</feature>
<dbReference type="PROSITE" id="PS50048">
    <property type="entry name" value="ZN2_CY6_FUNGAL_2"/>
    <property type="match status" value="1"/>
</dbReference>
<keyword evidence="4" id="KW-0805">Transcription regulation</keyword>
<organism evidence="10 11">
    <name type="scientific">Diaporthe vaccinii</name>
    <dbReference type="NCBI Taxonomy" id="105482"/>
    <lineage>
        <taxon>Eukaryota</taxon>
        <taxon>Fungi</taxon>
        <taxon>Dikarya</taxon>
        <taxon>Ascomycota</taxon>
        <taxon>Pezizomycotina</taxon>
        <taxon>Sordariomycetes</taxon>
        <taxon>Sordariomycetidae</taxon>
        <taxon>Diaporthales</taxon>
        <taxon>Diaporthaceae</taxon>
        <taxon>Diaporthe</taxon>
        <taxon>Diaporthe eres species complex</taxon>
    </lineage>
</organism>
<evidence type="ECO:0000256" key="4">
    <source>
        <dbReference type="ARBA" id="ARBA00023015"/>
    </source>
</evidence>
<keyword evidence="3" id="KW-0862">Zinc</keyword>
<keyword evidence="11" id="KW-1185">Reference proteome</keyword>